<evidence type="ECO:0000313" key="1">
    <source>
        <dbReference type="EMBL" id="TRZ60986.1"/>
    </source>
</evidence>
<protein>
    <submittedName>
        <fullName evidence="1">Uncharacterized protein</fullName>
    </submittedName>
</protein>
<keyword evidence="2" id="KW-1185">Reference proteome</keyword>
<sequence>MCGACGVLLGATEWADALALDIPLQAQRHRRIAIVNRLLSVSGTRLYDAGSKMVLHDFTGRTRVVDDLAHIWIAAAELGTRPVDPLSGF</sequence>
<dbReference type="EMBL" id="QWEF01000001">
    <property type="protein sequence ID" value="TRZ60986.1"/>
    <property type="molecule type" value="Genomic_DNA"/>
</dbReference>
<organism evidence="1 2">
    <name type="scientific">Pseudomonas alloputida</name>
    <dbReference type="NCBI Taxonomy" id="1940621"/>
    <lineage>
        <taxon>Bacteria</taxon>
        <taxon>Pseudomonadati</taxon>
        <taxon>Pseudomonadota</taxon>
        <taxon>Gammaproteobacteria</taxon>
        <taxon>Pseudomonadales</taxon>
        <taxon>Pseudomonadaceae</taxon>
        <taxon>Pseudomonas</taxon>
    </lineage>
</organism>
<evidence type="ECO:0000313" key="2">
    <source>
        <dbReference type="Proteomes" id="UP001165882"/>
    </source>
</evidence>
<accession>A0ABY3D5V0</accession>
<proteinExistence type="predicted"/>
<name>A0ABY3D5V0_9PSED</name>
<dbReference type="Proteomes" id="UP001165882">
    <property type="component" value="Unassembled WGS sequence"/>
</dbReference>
<gene>
    <name evidence="1" type="ORF">DZA28_13995</name>
</gene>
<reference evidence="1 2" key="1">
    <citation type="journal article" date="2019" name="Biocontrol Sci. Technol.">
        <title>Pseudomonas putida strain B2017 produced as technical grade active ingredient controls fungal and bacterial crop diseases.</title>
        <authorList>
            <person name="Oliver C."/>
            <person name="Hernandez I."/>
            <person name="Caminal M."/>
            <person name="Lara J.M."/>
            <person name="Fernandez C."/>
        </authorList>
    </citation>
    <scope>NUCLEOTIDE SEQUENCE [LARGE SCALE GENOMIC DNA]</scope>
    <source>
        <strain evidence="1 2">B2017</strain>
    </source>
</reference>
<comment type="caution">
    <text evidence="1">The sequence shown here is derived from an EMBL/GenBank/DDBJ whole genome shotgun (WGS) entry which is preliminary data.</text>
</comment>